<dbReference type="EMBL" id="PDVP01000001">
    <property type="protein sequence ID" value="PHP68495.1"/>
    <property type="molecule type" value="Genomic_DNA"/>
</dbReference>
<comment type="subcellular location">
    <subcellularLocation>
        <location evidence="1">Membrane</location>
    </subcellularLocation>
</comment>
<dbReference type="InterPro" id="IPR011990">
    <property type="entry name" value="TPR-like_helical_dom_sf"/>
</dbReference>
<dbReference type="InterPro" id="IPR016982">
    <property type="entry name" value="Mms48"/>
</dbReference>
<evidence type="ECO:0000256" key="4">
    <source>
        <dbReference type="ARBA" id="ARBA00023136"/>
    </source>
</evidence>
<dbReference type="RefSeq" id="WP_099302587.1">
    <property type="nucleotide sequence ID" value="NZ_PDVP01000001.1"/>
</dbReference>
<dbReference type="InterPro" id="IPR010817">
    <property type="entry name" value="HemY_N"/>
</dbReference>
<protein>
    <submittedName>
        <fullName evidence="8">Heme biosynthesis protein HemY</fullName>
    </submittedName>
</protein>
<dbReference type="OrthoDB" id="9798343at2"/>
<name>A0A2G1QSM4_9HYPH</name>
<organism evidence="8 9">
    <name type="scientific">Zhengella mangrovi</name>
    <dbReference type="NCBI Taxonomy" id="1982044"/>
    <lineage>
        <taxon>Bacteria</taxon>
        <taxon>Pseudomonadati</taxon>
        <taxon>Pseudomonadota</taxon>
        <taxon>Alphaproteobacteria</taxon>
        <taxon>Hyphomicrobiales</taxon>
        <taxon>Notoacmeibacteraceae</taxon>
        <taxon>Zhengella</taxon>
    </lineage>
</organism>
<feature type="domain" description="HemY N-terminal" evidence="7">
    <location>
        <begin position="26"/>
        <end position="129"/>
    </location>
</feature>
<dbReference type="SUPFAM" id="SSF48452">
    <property type="entry name" value="TPR-like"/>
    <property type="match status" value="1"/>
</dbReference>
<dbReference type="PIRSF" id="PIRSF031802">
    <property type="entry name" value="UCP031802"/>
    <property type="match status" value="1"/>
</dbReference>
<evidence type="ECO:0000256" key="1">
    <source>
        <dbReference type="ARBA" id="ARBA00004370"/>
    </source>
</evidence>
<keyword evidence="3 6" id="KW-1133">Transmembrane helix</keyword>
<reference evidence="8 9" key="1">
    <citation type="submission" date="2017-10" db="EMBL/GenBank/DDBJ databases">
        <title>Sedimentibacterium mangrovi gen. nov., sp. nov., a novel member of family Phyllobacteriacea isolated from mangrove sediment.</title>
        <authorList>
            <person name="Liao H."/>
            <person name="Tian Y."/>
        </authorList>
    </citation>
    <scope>NUCLEOTIDE SEQUENCE [LARGE SCALE GENOMIC DNA]</scope>
    <source>
        <strain evidence="8 9">X9-2-2</strain>
    </source>
</reference>
<dbReference type="Pfam" id="PF07219">
    <property type="entry name" value="HemY_N"/>
    <property type="match status" value="1"/>
</dbReference>
<evidence type="ECO:0000313" key="8">
    <source>
        <dbReference type="EMBL" id="PHP68495.1"/>
    </source>
</evidence>
<feature type="region of interest" description="Disordered" evidence="5">
    <location>
        <begin position="473"/>
        <end position="626"/>
    </location>
</feature>
<evidence type="ECO:0000256" key="2">
    <source>
        <dbReference type="ARBA" id="ARBA00022692"/>
    </source>
</evidence>
<dbReference type="Proteomes" id="UP000221168">
    <property type="component" value="Unassembled WGS sequence"/>
</dbReference>
<accession>A0A2G1QSM4</accession>
<dbReference type="AlphaFoldDB" id="A0A2G1QSM4"/>
<proteinExistence type="predicted"/>
<comment type="caution">
    <text evidence="8">The sequence shown here is derived from an EMBL/GenBank/DDBJ whole genome shotgun (WGS) entry which is preliminary data.</text>
</comment>
<evidence type="ECO:0000256" key="5">
    <source>
        <dbReference type="SAM" id="MobiDB-lite"/>
    </source>
</evidence>
<feature type="compositionally biased region" description="Low complexity" evidence="5">
    <location>
        <begin position="523"/>
        <end position="546"/>
    </location>
</feature>
<sequence length="626" mass="66779">MIRLLVFLVIVFALGTGFAWLADRPGMMLITFNGMQYEVSLLVAAVAVVAVVAAIMLAWWVLKAIWTSPHRVSRYFRARKRDRGYQSLSTGLIAAGAGDAETARRMSKQALSMLSADQEPLIHLLDAQTLLLEGDTDGARKKFDAMIEDPETRLLGLRGLYLEAQRQREPEAARHYAEKAAELAPQLGWASSATLEAKTREGEWDAALGLLDKQESTRQIGKDTAARRRAVLLTAKAMAMADADPSAARTAALAALKQAPDLVPAGIVAAKALVRLNDLKKAAKVLETIWKKDPHPEVAQAYVHLRPGDSVTDRLKRAERLQSLKTYHRESAYAVARAAFDAGEFKLAREKLEAVLKQDPRESAYLLLADIEEAETGDQGRVRHWLSMAVRAPRDPAWTADGYVSEFWAPFSPVTGRIDAFEWRVPVERLGAVVDDRPADGGISVMPPAIAAGPSRTDDEIVAGSVAATAAASAAVEHHDADPAVADPEGPSAGAKPDAGMEIIPPAPSERADDAARAEAEDAVMPAAEVNQAAAAPERPAAATPAKSGKAKSDGEPAALSTNTAAAAVSSRAEPAPAPLAEGVNVPDSVDPGRKASSRDRPPVPDDPGVDPNAPEEASVPRFRLF</sequence>
<gene>
    <name evidence="8" type="ORF">CSC94_00350</name>
</gene>
<keyword evidence="2 6" id="KW-0812">Transmembrane</keyword>
<evidence type="ECO:0000256" key="3">
    <source>
        <dbReference type="ARBA" id="ARBA00022989"/>
    </source>
</evidence>
<dbReference type="GO" id="GO:0016020">
    <property type="term" value="C:membrane"/>
    <property type="evidence" value="ECO:0007669"/>
    <property type="project" value="UniProtKB-SubCell"/>
</dbReference>
<feature type="compositionally biased region" description="Basic and acidic residues" evidence="5">
    <location>
        <begin position="510"/>
        <end position="520"/>
    </location>
</feature>
<feature type="compositionally biased region" description="Basic and acidic residues" evidence="5">
    <location>
        <begin position="591"/>
        <end position="604"/>
    </location>
</feature>
<dbReference type="Gene3D" id="1.25.40.10">
    <property type="entry name" value="Tetratricopeptide repeat domain"/>
    <property type="match status" value="2"/>
</dbReference>
<evidence type="ECO:0000313" key="9">
    <source>
        <dbReference type="Proteomes" id="UP000221168"/>
    </source>
</evidence>
<keyword evidence="4 6" id="KW-0472">Membrane</keyword>
<evidence type="ECO:0000259" key="7">
    <source>
        <dbReference type="Pfam" id="PF07219"/>
    </source>
</evidence>
<feature type="compositionally biased region" description="Low complexity" evidence="5">
    <location>
        <begin position="557"/>
        <end position="575"/>
    </location>
</feature>
<feature type="transmembrane region" description="Helical" evidence="6">
    <location>
        <begin position="43"/>
        <end position="62"/>
    </location>
</feature>
<keyword evidence="9" id="KW-1185">Reference proteome</keyword>
<evidence type="ECO:0000256" key="6">
    <source>
        <dbReference type="SAM" id="Phobius"/>
    </source>
</evidence>